<dbReference type="PANTHER" id="PTHR46033">
    <property type="entry name" value="PROTEIN MAIN-LIKE 2"/>
    <property type="match status" value="1"/>
</dbReference>
<keyword evidence="1" id="KW-0175">Coiled coil</keyword>
<feature type="domain" description="Aminotransferase-like plant mobile" evidence="3">
    <location>
        <begin position="74"/>
        <end position="378"/>
    </location>
</feature>
<dbReference type="AlphaFoldDB" id="A0A7G2DZS9"/>
<evidence type="ECO:0000313" key="5">
    <source>
        <dbReference type="Proteomes" id="UP000516314"/>
    </source>
</evidence>
<dbReference type="GO" id="GO:0010073">
    <property type="term" value="P:meristem maintenance"/>
    <property type="evidence" value="ECO:0007669"/>
    <property type="project" value="InterPro"/>
</dbReference>
<proteinExistence type="predicted"/>
<feature type="region of interest" description="Disordered" evidence="2">
    <location>
        <begin position="442"/>
        <end position="483"/>
    </location>
</feature>
<evidence type="ECO:0000256" key="2">
    <source>
        <dbReference type="SAM" id="MobiDB-lite"/>
    </source>
</evidence>
<feature type="compositionally biased region" description="Basic and acidic residues" evidence="2">
    <location>
        <begin position="442"/>
        <end position="479"/>
    </location>
</feature>
<dbReference type="EMBL" id="LR881466">
    <property type="protein sequence ID" value="CAD5315168.1"/>
    <property type="molecule type" value="Genomic_DNA"/>
</dbReference>
<gene>
    <name evidence="4" type="ORF">AT9943_LOCUS3556</name>
</gene>
<evidence type="ECO:0000259" key="3">
    <source>
        <dbReference type="Pfam" id="PF10536"/>
    </source>
</evidence>
<dbReference type="InterPro" id="IPR044824">
    <property type="entry name" value="MAIN-like"/>
</dbReference>
<feature type="coiled-coil region" evidence="1">
    <location>
        <begin position="529"/>
        <end position="563"/>
    </location>
</feature>
<evidence type="ECO:0000256" key="1">
    <source>
        <dbReference type="SAM" id="Coils"/>
    </source>
</evidence>
<reference evidence="4 5" key="1">
    <citation type="submission" date="2020-09" db="EMBL/GenBank/DDBJ databases">
        <authorList>
            <person name="Ashkenazy H."/>
        </authorList>
    </citation>
    <scope>NUCLEOTIDE SEQUENCE [LARGE SCALE GENOMIC DNA]</scope>
    <source>
        <strain evidence="5">cv. Cdm-0</strain>
    </source>
</reference>
<dbReference type="PANTHER" id="PTHR46033:SF73">
    <property type="entry name" value="AMINOTRANSFERASE-LIKE, MOBILE DOMAIN PROTEIN-RELATED"/>
    <property type="match status" value="1"/>
</dbReference>
<dbReference type="Proteomes" id="UP000516314">
    <property type="component" value="Chromosome 1"/>
</dbReference>
<sequence length="577" mass="66121">MLPCQILSAPSPQRNDLSSSVSFSGWRLANMKFKRWARKMSALHEPIWRKAGIFEAVNASTYKIHKNTEFLVLLRNGFSVLGSPAFATLDSSGKKIMERLKNAWQTIKREGKVNLLTQVAWMDRFMNCGGELEHVAFLLWLGYFVLPSRFHHLCETIFPIAVNLSSGTRIALAPAVLAHLYADLSLLKTHISKSPPRVEIRLSALFMLVQVWTWERFRELQPKPNSLLAGKPRVAIWNKLKQQTSNVRQILDNSKIDSFEWRPYTRSVTNWKFPQFYPEKAMCVHVSPSLDEELISFARCIKDSELVGIEKVEHYFPNRVASQFGMLQDVPSPHVDRNNLSREAAWNDYNKPIDDLALHIPSRSAIPRVTSTFCEWWRKTYPELIKYSSKEKDADESVETLNIISDDTISGSSNDEMTIAEYSNKRLKCVEEARDKRRKYMEQARERGSKRTSNDEMKIAEDSNKRRKYMMQDRKKDESTTGVCSISVQPSEIEKRNEMTDGSGSKAGKSMAVSLFDENNSSDPPLGANDSYEKRLQKLKVLASSLEERMNKTQKTVALLVERKSIKERKPAAARLI</sequence>
<evidence type="ECO:0000313" key="4">
    <source>
        <dbReference type="EMBL" id="CAD5315168.1"/>
    </source>
</evidence>
<dbReference type="InterPro" id="IPR019557">
    <property type="entry name" value="AminoTfrase-like_pln_mobile"/>
</dbReference>
<protein>
    <submittedName>
        <fullName evidence="4">(thale cress) hypothetical protein</fullName>
    </submittedName>
</protein>
<dbReference type="Pfam" id="PF10536">
    <property type="entry name" value="PMD"/>
    <property type="match status" value="1"/>
</dbReference>
<name>A0A7G2DZS9_ARATH</name>
<organism evidence="4 5">
    <name type="scientific">Arabidopsis thaliana</name>
    <name type="common">Mouse-ear cress</name>
    <dbReference type="NCBI Taxonomy" id="3702"/>
    <lineage>
        <taxon>Eukaryota</taxon>
        <taxon>Viridiplantae</taxon>
        <taxon>Streptophyta</taxon>
        <taxon>Embryophyta</taxon>
        <taxon>Tracheophyta</taxon>
        <taxon>Spermatophyta</taxon>
        <taxon>Magnoliopsida</taxon>
        <taxon>eudicotyledons</taxon>
        <taxon>Gunneridae</taxon>
        <taxon>Pentapetalae</taxon>
        <taxon>rosids</taxon>
        <taxon>malvids</taxon>
        <taxon>Brassicales</taxon>
        <taxon>Brassicaceae</taxon>
        <taxon>Camelineae</taxon>
        <taxon>Arabidopsis</taxon>
    </lineage>
</organism>
<accession>A0A7G2DZS9</accession>